<feature type="domain" description="Alpha-D-phosphohexomutase alpha/beta/alpha" evidence="11">
    <location>
        <begin position="257"/>
        <end position="370"/>
    </location>
</feature>
<proteinExistence type="inferred from homology"/>
<name>A9CW62_HOEPD</name>
<feature type="domain" description="Alpha-D-phosphohexomutase C-terminal" evidence="8">
    <location>
        <begin position="418"/>
        <end position="461"/>
    </location>
</feature>
<dbReference type="PANTHER" id="PTHR42946">
    <property type="entry name" value="PHOSPHOHEXOSE MUTASE"/>
    <property type="match status" value="1"/>
</dbReference>
<dbReference type="InterPro" id="IPR005843">
    <property type="entry name" value="A-D-PHexomutase_C"/>
</dbReference>
<dbReference type="EC" id="5.4.2.8" evidence="12"/>
<accession>A9CW62</accession>
<dbReference type="InterPro" id="IPR005844">
    <property type="entry name" value="A-D-PHexomutase_a/b/a-I"/>
</dbReference>
<keyword evidence="4 7" id="KW-0479">Metal-binding</keyword>
<keyword evidence="5 7" id="KW-0460">Magnesium</keyword>
<keyword evidence="3" id="KW-0597">Phosphoprotein</keyword>
<reference evidence="12 13" key="1">
    <citation type="submission" date="2007-10" db="EMBL/GenBank/DDBJ databases">
        <authorList>
            <person name="Wagner-Dobler I."/>
            <person name="Ferriera S."/>
            <person name="Johnson J."/>
            <person name="Kravitz S."/>
            <person name="Beeson K."/>
            <person name="Sutton G."/>
            <person name="Rogers Y.-H."/>
            <person name="Friedman R."/>
            <person name="Frazier M."/>
            <person name="Venter J.C."/>
        </authorList>
    </citation>
    <scope>NUCLEOTIDE SEQUENCE [LARGE SCALE GENOMIC DNA]</scope>
    <source>
        <strain evidence="12 13">DFL-43</strain>
    </source>
</reference>
<comment type="cofactor">
    <cofactor evidence="1">
        <name>Mg(2+)</name>
        <dbReference type="ChEBI" id="CHEBI:18420"/>
    </cofactor>
</comment>
<dbReference type="Pfam" id="PF00408">
    <property type="entry name" value="PGM_PMM_IV"/>
    <property type="match status" value="1"/>
</dbReference>
<feature type="domain" description="Alpha-D-phosphohexomutase alpha/beta/alpha" evidence="10">
    <location>
        <begin position="170"/>
        <end position="252"/>
    </location>
</feature>
<dbReference type="Gene3D" id="3.40.120.10">
    <property type="entry name" value="Alpha-D-Glucose-1,6-Bisphosphate, subunit A, domain 3"/>
    <property type="match status" value="3"/>
</dbReference>
<dbReference type="InterPro" id="IPR016066">
    <property type="entry name" value="A-D-PHexomutase_CS"/>
</dbReference>
<evidence type="ECO:0000259" key="8">
    <source>
        <dbReference type="Pfam" id="PF00408"/>
    </source>
</evidence>
<dbReference type="InterPro" id="IPR005846">
    <property type="entry name" value="A-D-PHexomutase_a/b/a-III"/>
</dbReference>
<dbReference type="PANTHER" id="PTHR42946:SF1">
    <property type="entry name" value="PHOSPHOGLUCOMUTASE (ALPHA-D-GLUCOSE-1,6-BISPHOSPHATE-DEPENDENT)"/>
    <property type="match status" value="1"/>
</dbReference>
<comment type="caution">
    <text evidence="12">The sequence shown here is derived from an EMBL/GenBank/DDBJ whole genome shotgun (WGS) entry which is preliminary data.</text>
</comment>
<dbReference type="InterPro" id="IPR036900">
    <property type="entry name" value="A-D-PHexomutase_C_sf"/>
</dbReference>
<dbReference type="EMBL" id="ABIA03000001">
    <property type="protein sequence ID" value="EDQ35471.2"/>
    <property type="molecule type" value="Genomic_DNA"/>
</dbReference>
<evidence type="ECO:0000256" key="3">
    <source>
        <dbReference type="ARBA" id="ARBA00022553"/>
    </source>
</evidence>
<protein>
    <submittedName>
        <fullName evidence="12">Phosphomannomutase</fullName>
        <ecNumber evidence="12">5.4.2.8</ecNumber>
    </submittedName>
</protein>
<dbReference type="PROSITE" id="PS00710">
    <property type="entry name" value="PGM_PMM"/>
    <property type="match status" value="1"/>
</dbReference>
<evidence type="ECO:0000259" key="10">
    <source>
        <dbReference type="Pfam" id="PF02879"/>
    </source>
</evidence>
<keyword evidence="13" id="KW-1185">Reference proteome</keyword>
<dbReference type="Pfam" id="PF02879">
    <property type="entry name" value="PGM_PMM_II"/>
    <property type="match status" value="1"/>
</dbReference>
<evidence type="ECO:0000313" key="13">
    <source>
        <dbReference type="Proteomes" id="UP000004291"/>
    </source>
</evidence>
<dbReference type="GO" id="GO:0000287">
    <property type="term" value="F:magnesium ion binding"/>
    <property type="evidence" value="ECO:0007669"/>
    <property type="project" value="InterPro"/>
</dbReference>
<dbReference type="CDD" id="cd03088">
    <property type="entry name" value="ManB"/>
    <property type="match status" value="1"/>
</dbReference>
<dbReference type="eggNOG" id="COG1109">
    <property type="taxonomic scope" value="Bacteria"/>
</dbReference>
<evidence type="ECO:0000256" key="1">
    <source>
        <dbReference type="ARBA" id="ARBA00001946"/>
    </source>
</evidence>
<feature type="domain" description="Alpha-D-phosphohexomutase alpha/beta/alpha" evidence="9">
    <location>
        <begin position="4"/>
        <end position="130"/>
    </location>
</feature>
<reference evidence="12 13" key="2">
    <citation type="submission" date="2012-06" db="EMBL/GenBank/DDBJ databases">
        <authorList>
            <person name="Fiebig A."/>
        </authorList>
    </citation>
    <scope>NUCLEOTIDE SEQUENCE [LARGE SCALE GENOMIC DNA]</scope>
    <source>
        <strain evidence="12 13">DFL-43</strain>
    </source>
</reference>
<dbReference type="Gene3D" id="3.30.310.50">
    <property type="entry name" value="Alpha-D-phosphohexomutase, C-terminal domain"/>
    <property type="match status" value="1"/>
</dbReference>
<evidence type="ECO:0000259" key="11">
    <source>
        <dbReference type="Pfam" id="PF02880"/>
    </source>
</evidence>
<organism evidence="12 13">
    <name type="scientific">Hoeflea phototrophica (strain DSM 17068 / NCIMB 14078 / DFL-43)</name>
    <dbReference type="NCBI Taxonomy" id="411684"/>
    <lineage>
        <taxon>Bacteria</taxon>
        <taxon>Pseudomonadati</taxon>
        <taxon>Pseudomonadota</taxon>
        <taxon>Alphaproteobacteria</taxon>
        <taxon>Hyphomicrobiales</taxon>
        <taxon>Rhizobiaceae</taxon>
        <taxon>Hoeflea</taxon>
    </lineage>
</organism>
<dbReference type="GO" id="GO:0004615">
    <property type="term" value="F:phosphomannomutase activity"/>
    <property type="evidence" value="ECO:0007669"/>
    <property type="project" value="UniProtKB-EC"/>
</dbReference>
<evidence type="ECO:0000259" key="9">
    <source>
        <dbReference type="Pfam" id="PF02878"/>
    </source>
</evidence>
<dbReference type="InterPro" id="IPR016055">
    <property type="entry name" value="A-D-PHexomutase_a/b/a-I/II/III"/>
</dbReference>
<evidence type="ECO:0000313" key="12">
    <source>
        <dbReference type="EMBL" id="EDQ35471.2"/>
    </source>
</evidence>
<sequence length="475" mass="49546">MAAKFGTSGLRGLVGDLTDGTASAHARAFARHLGSHAMAQPGSPIFIGRDMRASSPEIARQCAAAVRAEGYVPVDCGVVPTPALALHAMGRGAAALMITGSHIPDDRNGVKFYRPDGEIDKTDETAISALAPEFLGQTLPDAAPMQSEHDKVLDAFVARYRGFVAGEGLHGLRIGLYEHSSAASEALARILTEAGAAVIRLGHSHRFIPVDTEAVSDETRRLTAGWVQSESLDGLVSADGDGDRPLVVDETGSVLRGDALGLIVARHLGADAVVTPVTSNSGIEDHCDARVWRTRVGSPFVIAGMNAALEEDMRRVIGFEANGGVLTGNVIESSQARLAPLPTRDSVLPILCAFAAARQAGQSLSAHVASLALPVAASDRIENFPTAQSQQLVVRLSGDAAVCAGFFATLGTVGHIDRTDGLRVTLEDGRIVHLRPSGNAPEMRVYSEAGSLADAQAVIAATMALVKQSAGDQIR</sequence>
<dbReference type="GO" id="GO:0005975">
    <property type="term" value="P:carbohydrate metabolic process"/>
    <property type="evidence" value="ECO:0007669"/>
    <property type="project" value="InterPro"/>
</dbReference>
<comment type="similarity">
    <text evidence="2 7">Belongs to the phosphohexose mutase family.</text>
</comment>
<dbReference type="SUPFAM" id="SSF53738">
    <property type="entry name" value="Phosphoglucomutase, first 3 domains"/>
    <property type="match status" value="3"/>
</dbReference>
<dbReference type="HOGENOM" id="CLU_045514_1_0_5"/>
<keyword evidence="6 12" id="KW-0413">Isomerase</keyword>
<dbReference type="Pfam" id="PF02880">
    <property type="entry name" value="PGM_PMM_III"/>
    <property type="match status" value="1"/>
</dbReference>
<dbReference type="Pfam" id="PF02878">
    <property type="entry name" value="PGM_PMM_I"/>
    <property type="match status" value="1"/>
</dbReference>
<evidence type="ECO:0000256" key="2">
    <source>
        <dbReference type="ARBA" id="ARBA00010231"/>
    </source>
</evidence>
<dbReference type="SUPFAM" id="SSF55957">
    <property type="entry name" value="Phosphoglucomutase, C-terminal domain"/>
    <property type="match status" value="1"/>
</dbReference>
<dbReference type="InterPro" id="IPR050060">
    <property type="entry name" value="Phosphoglucosamine_mutase"/>
</dbReference>
<evidence type="ECO:0000256" key="6">
    <source>
        <dbReference type="ARBA" id="ARBA00023235"/>
    </source>
</evidence>
<evidence type="ECO:0000256" key="5">
    <source>
        <dbReference type="ARBA" id="ARBA00022842"/>
    </source>
</evidence>
<gene>
    <name evidence="12" type="ORF">HPDFL43_19792</name>
</gene>
<dbReference type="STRING" id="411684.HPDFL43_19792"/>
<dbReference type="InterPro" id="IPR005845">
    <property type="entry name" value="A-D-PHexomutase_a/b/a-II"/>
</dbReference>
<evidence type="ECO:0000256" key="7">
    <source>
        <dbReference type="RuleBase" id="RU004326"/>
    </source>
</evidence>
<evidence type="ECO:0000256" key="4">
    <source>
        <dbReference type="ARBA" id="ARBA00022723"/>
    </source>
</evidence>
<dbReference type="Proteomes" id="UP000004291">
    <property type="component" value="Chromosome"/>
</dbReference>
<dbReference type="AlphaFoldDB" id="A9CW62"/>